<keyword evidence="4" id="KW-1185">Reference proteome</keyword>
<accession>A0A4S3M4S6</accession>
<protein>
    <submittedName>
        <fullName evidence="2">Uncharacterized protein</fullName>
    </submittedName>
</protein>
<dbReference type="Proteomes" id="UP000306113">
    <property type="component" value="Unassembled WGS sequence"/>
</dbReference>
<evidence type="ECO:0000256" key="1">
    <source>
        <dbReference type="SAM" id="Phobius"/>
    </source>
</evidence>
<proteinExistence type="predicted"/>
<keyword evidence="1" id="KW-0812">Transmembrane</keyword>
<keyword evidence="1" id="KW-1133">Transmembrane helix</keyword>
<name>A0A4S3M4S6_9RHOB</name>
<feature type="transmembrane region" description="Helical" evidence="1">
    <location>
        <begin position="9"/>
        <end position="28"/>
    </location>
</feature>
<evidence type="ECO:0000313" key="3">
    <source>
        <dbReference type="EMBL" id="THD71404.1"/>
    </source>
</evidence>
<organism evidence="2 4">
    <name type="scientific">Thalassobius vesicularis</name>
    <dbReference type="NCBI Taxonomy" id="1294297"/>
    <lineage>
        <taxon>Bacteria</taxon>
        <taxon>Pseudomonadati</taxon>
        <taxon>Pseudomonadota</taxon>
        <taxon>Alphaproteobacteria</taxon>
        <taxon>Rhodobacterales</taxon>
        <taxon>Roseobacteraceae</taxon>
        <taxon>Thalassovita</taxon>
    </lineage>
</organism>
<evidence type="ECO:0000313" key="4">
    <source>
        <dbReference type="Proteomes" id="UP000306113"/>
    </source>
</evidence>
<dbReference type="AlphaFoldDB" id="A0A4S3M4S6"/>
<keyword evidence="1" id="KW-0472">Membrane</keyword>
<reference evidence="2 4" key="1">
    <citation type="submission" date="2019-04" db="EMBL/GenBank/DDBJ databases">
        <title>Draft genome sequence of Youngimonas vesicularis.</title>
        <authorList>
            <person name="Hameed A."/>
        </authorList>
    </citation>
    <scope>NUCLEOTIDE SEQUENCE [LARGE SCALE GENOMIC DNA]</scope>
    <source>
        <strain evidence="2 4">CC-AMW-E</strain>
    </source>
</reference>
<dbReference type="EMBL" id="SSMD01000013">
    <property type="protein sequence ID" value="THD71269.1"/>
    <property type="molecule type" value="Genomic_DNA"/>
</dbReference>
<dbReference type="OrthoDB" id="7875838at2"/>
<sequence>MLDRIEDALFWAVSSLVGAIASGTLWLIRRVITNQKQIELLQAELSTREKQRDEDRERMAKIESGVERIEGVLMKRGADR</sequence>
<gene>
    <name evidence="3" type="ORF">E7681_18040</name>
    <name evidence="2" type="ORF">E7681_18115</name>
</gene>
<dbReference type="RefSeq" id="WP_136340653.1">
    <property type="nucleotide sequence ID" value="NZ_SSMD01000012.1"/>
</dbReference>
<dbReference type="EMBL" id="SSMD01000012">
    <property type="protein sequence ID" value="THD71404.1"/>
    <property type="molecule type" value="Genomic_DNA"/>
</dbReference>
<comment type="caution">
    <text evidence="2">The sequence shown here is derived from an EMBL/GenBank/DDBJ whole genome shotgun (WGS) entry which is preliminary data.</text>
</comment>
<evidence type="ECO:0000313" key="2">
    <source>
        <dbReference type="EMBL" id="THD71269.1"/>
    </source>
</evidence>